<gene>
    <name evidence="3" type="ORF">DSCO28_14860</name>
</gene>
<accession>A0A5K7ZPK8</accession>
<dbReference type="AlphaFoldDB" id="A0A5K7ZPK8"/>
<sequence length="427" mass="49240">MKTPNVNSWWNNLVTNFVFRMMISGLLLSIFWGGVVYIYQTHQVKKELFQQLEKASRNLISGQSVPLNKMDTRVFNKIIEISARQLTDFRIVMLDLYDVGHLSIFHYDNGSEDIKAVEGQKTKLKATPFSDQNEHLMFKFKDEFYFQVFSPIHDDQQFLGYVDILVAVGPKILHQFRKALIIALFHAIGTISTMTLVLFPLIHSSYRKLRRNSRELLKSNLYTIKALGNAIAKRDSETGEHNHRVTYFSLCLAEQLHLSNQSMQSLIKGAFLHDIGKIGIRDNILLKPSSLSNDEFTIMKTHVEQGVQIVNDIPWLRDSIDVIRFHHEKYDGSGYPMGIIGEQIPIVARIFSMVDVFDALNSKRPYKHAMSYVDTIEILKQNQKQFDPLVFAAFLEISESQYKDAAVMVKPELEICLAEKIHKYFDI</sequence>
<dbReference type="SUPFAM" id="SSF109604">
    <property type="entry name" value="HD-domain/PDEase-like"/>
    <property type="match status" value="1"/>
</dbReference>
<dbReference type="PANTHER" id="PTHR45228">
    <property type="entry name" value="CYCLIC DI-GMP PHOSPHODIESTERASE TM_0186-RELATED"/>
    <property type="match status" value="1"/>
</dbReference>
<protein>
    <recommendedName>
        <fullName evidence="2">HD-GYP domain-containing protein</fullName>
    </recommendedName>
</protein>
<dbReference type="PANTHER" id="PTHR45228:SF1">
    <property type="entry name" value="CYCLIC DI-GMP PHOSPHODIESTERASE TM_0186"/>
    <property type="match status" value="1"/>
</dbReference>
<dbReference type="Proteomes" id="UP000425960">
    <property type="component" value="Chromosome"/>
</dbReference>
<proteinExistence type="predicted"/>
<evidence type="ECO:0000259" key="2">
    <source>
        <dbReference type="PROSITE" id="PS51832"/>
    </source>
</evidence>
<dbReference type="CDD" id="cd00077">
    <property type="entry name" value="HDc"/>
    <property type="match status" value="1"/>
</dbReference>
<evidence type="ECO:0000256" key="1">
    <source>
        <dbReference type="SAM" id="Phobius"/>
    </source>
</evidence>
<feature type="transmembrane region" description="Helical" evidence="1">
    <location>
        <begin position="179"/>
        <end position="202"/>
    </location>
</feature>
<dbReference type="InterPro" id="IPR052020">
    <property type="entry name" value="Cyclic_di-GMP/3'3'-cGAMP_PDE"/>
</dbReference>
<dbReference type="Gene3D" id="1.10.3210.10">
    <property type="entry name" value="Hypothetical protein af1432"/>
    <property type="match status" value="1"/>
</dbReference>
<keyword evidence="1" id="KW-0812">Transmembrane</keyword>
<dbReference type="KEGG" id="dov:DSCO28_14860"/>
<dbReference type="EMBL" id="AP021876">
    <property type="protein sequence ID" value="BBO80920.1"/>
    <property type="molecule type" value="Genomic_DNA"/>
</dbReference>
<feature type="transmembrane region" description="Helical" evidence="1">
    <location>
        <begin position="17"/>
        <end position="39"/>
    </location>
</feature>
<dbReference type="Pfam" id="PF13487">
    <property type="entry name" value="HD_5"/>
    <property type="match status" value="1"/>
</dbReference>
<dbReference type="InterPro" id="IPR003607">
    <property type="entry name" value="HD/PDEase_dom"/>
</dbReference>
<keyword evidence="1" id="KW-0472">Membrane</keyword>
<keyword evidence="1" id="KW-1133">Transmembrane helix</keyword>
<dbReference type="SMART" id="SM00471">
    <property type="entry name" value="HDc"/>
    <property type="match status" value="1"/>
</dbReference>
<name>A0A5K7ZPK8_9BACT</name>
<feature type="domain" description="HD-GYP" evidence="2">
    <location>
        <begin position="216"/>
        <end position="410"/>
    </location>
</feature>
<organism evidence="3 4">
    <name type="scientific">Desulfosarcina ovata subsp. sediminis</name>
    <dbReference type="NCBI Taxonomy" id="885957"/>
    <lineage>
        <taxon>Bacteria</taxon>
        <taxon>Pseudomonadati</taxon>
        <taxon>Thermodesulfobacteriota</taxon>
        <taxon>Desulfobacteria</taxon>
        <taxon>Desulfobacterales</taxon>
        <taxon>Desulfosarcinaceae</taxon>
        <taxon>Desulfosarcina</taxon>
    </lineage>
</organism>
<dbReference type="PROSITE" id="PS51832">
    <property type="entry name" value="HD_GYP"/>
    <property type="match status" value="1"/>
</dbReference>
<reference evidence="3 4" key="1">
    <citation type="submission" date="2019-11" db="EMBL/GenBank/DDBJ databases">
        <title>Comparative genomics of hydrocarbon-degrading Desulfosarcina strains.</title>
        <authorList>
            <person name="Watanabe M."/>
            <person name="Kojima H."/>
            <person name="Fukui M."/>
        </authorList>
    </citation>
    <scope>NUCLEOTIDE SEQUENCE [LARGE SCALE GENOMIC DNA]</scope>
    <source>
        <strain evidence="3 4">28bB2T</strain>
    </source>
</reference>
<evidence type="ECO:0000313" key="4">
    <source>
        <dbReference type="Proteomes" id="UP000425960"/>
    </source>
</evidence>
<evidence type="ECO:0000313" key="3">
    <source>
        <dbReference type="EMBL" id="BBO80920.1"/>
    </source>
</evidence>
<dbReference type="InterPro" id="IPR037522">
    <property type="entry name" value="HD_GYP_dom"/>
</dbReference>